<reference evidence="2" key="2">
    <citation type="submission" date="2020-06" db="EMBL/GenBank/DDBJ databases">
        <title>Helianthus annuus Genome sequencing and assembly Release 2.</title>
        <authorList>
            <person name="Gouzy J."/>
            <person name="Langlade N."/>
            <person name="Munos S."/>
        </authorList>
    </citation>
    <scope>NUCLEOTIDE SEQUENCE</scope>
    <source>
        <tissue evidence="2">Leaves</tissue>
    </source>
</reference>
<gene>
    <name evidence="2" type="ORF">HanXRQr2_Chr05g0222451</name>
</gene>
<dbReference type="Proteomes" id="UP000215914">
    <property type="component" value="Unassembled WGS sequence"/>
</dbReference>
<feature type="region of interest" description="Disordered" evidence="1">
    <location>
        <begin position="62"/>
        <end position="99"/>
    </location>
</feature>
<comment type="caution">
    <text evidence="2">The sequence shown here is derived from an EMBL/GenBank/DDBJ whole genome shotgun (WGS) entry which is preliminary data.</text>
</comment>
<evidence type="ECO:0000313" key="2">
    <source>
        <dbReference type="EMBL" id="KAF5806524.1"/>
    </source>
</evidence>
<evidence type="ECO:0000256" key="1">
    <source>
        <dbReference type="SAM" id="MobiDB-lite"/>
    </source>
</evidence>
<dbReference type="AlphaFoldDB" id="A0A9K3NN80"/>
<dbReference type="Gramene" id="mRNA:HanXRQr2_Chr05g0222451">
    <property type="protein sequence ID" value="CDS:HanXRQr2_Chr05g0222451.1"/>
    <property type="gene ID" value="HanXRQr2_Chr05g0222451"/>
</dbReference>
<organism evidence="2 3">
    <name type="scientific">Helianthus annuus</name>
    <name type="common">Common sunflower</name>
    <dbReference type="NCBI Taxonomy" id="4232"/>
    <lineage>
        <taxon>Eukaryota</taxon>
        <taxon>Viridiplantae</taxon>
        <taxon>Streptophyta</taxon>
        <taxon>Embryophyta</taxon>
        <taxon>Tracheophyta</taxon>
        <taxon>Spermatophyta</taxon>
        <taxon>Magnoliopsida</taxon>
        <taxon>eudicotyledons</taxon>
        <taxon>Gunneridae</taxon>
        <taxon>Pentapetalae</taxon>
        <taxon>asterids</taxon>
        <taxon>campanulids</taxon>
        <taxon>Asterales</taxon>
        <taxon>Asteraceae</taxon>
        <taxon>Asteroideae</taxon>
        <taxon>Heliantheae alliance</taxon>
        <taxon>Heliantheae</taxon>
        <taxon>Helianthus</taxon>
    </lineage>
</organism>
<accession>A0A9K3NN80</accession>
<dbReference type="EMBL" id="MNCJ02000320">
    <property type="protein sequence ID" value="KAF5806524.1"/>
    <property type="molecule type" value="Genomic_DNA"/>
</dbReference>
<feature type="compositionally biased region" description="Low complexity" evidence="1">
    <location>
        <begin position="62"/>
        <end position="73"/>
    </location>
</feature>
<proteinExistence type="predicted"/>
<keyword evidence="3" id="KW-1185">Reference proteome</keyword>
<evidence type="ECO:0000313" key="3">
    <source>
        <dbReference type="Proteomes" id="UP000215914"/>
    </source>
</evidence>
<name>A0A9K3NN80_HELAN</name>
<reference evidence="2" key="1">
    <citation type="journal article" date="2017" name="Nature">
        <title>The sunflower genome provides insights into oil metabolism, flowering and Asterid evolution.</title>
        <authorList>
            <person name="Badouin H."/>
            <person name="Gouzy J."/>
            <person name="Grassa C.J."/>
            <person name="Murat F."/>
            <person name="Staton S.E."/>
            <person name="Cottret L."/>
            <person name="Lelandais-Briere C."/>
            <person name="Owens G.L."/>
            <person name="Carrere S."/>
            <person name="Mayjonade B."/>
            <person name="Legrand L."/>
            <person name="Gill N."/>
            <person name="Kane N.C."/>
            <person name="Bowers J.E."/>
            <person name="Hubner S."/>
            <person name="Bellec A."/>
            <person name="Berard A."/>
            <person name="Berges H."/>
            <person name="Blanchet N."/>
            <person name="Boniface M.C."/>
            <person name="Brunel D."/>
            <person name="Catrice O."/>
            <person name="Chaidir N."/>
            <person name="Claudel C."/>
            <person name="Donnadieu C."/>
            <person name="Faraut T."/>
            <person name="Fievet G."/>
            <person name="Helmstetter N."/>
            <person name="King M."/>
            <person name="Knapp S.J."/>
            <person name="Lai Z."/>
            <person name="Le Paslier M.C."/>
            <person name="Lippi Y."/>
            <person name="Lorenzon L."/>
            <person name="Mandel J.R."/>
            <person name="Marage G."/>
            <person name="Marchand G."/>
            <person name="Marquand E."/>
            <person name="Bret-Mestries E."/>
            <person name="Morien E."/>
            <person name="Nambeesan S."/>
            <person name="Nguyen T."/>
            <person name="Pegot-Espagnet P."/>
            <person name="Pouilly N."/>
            <person name="Raftis F."/>
            <person name="Sallet E."/>
            <person name="Schiex T."/>
            <person name="Thomas J."/>
            <person name="Vandecasteele C."/>
            <person name="Vares D."/>
            <person name="Vear F."/>
            <person name="Vautrin S."/>
            <person name="Crespi M."/>
            <person name="Mangin B."/>
            <person name="Burke J.M."/>
            <person name="Salse J."/>
            <person name="Munos S."/>
            <person name="Vincourt P."/>
            <person name="Rieseberg L.H."/>
            <person name="Langlade N.B."/>
        </authorList>
    </citation>
    <scope>NUCLEOTIDE SEQUENCE</scope>
    <source>
        <tissue evidence="2">Leaves</tissue>
    </source>
</reference>
<sequence length="223" mass="24924">MATQTLSEIEFYQWMNESLVKLESQLQTLCNEFRSIRTAWEAPQTSVFALAPPLPSVTAPLVPSPASATTPPSASLPPKPSLSAELSSPKRPPLIVPSTSISVPTKTKPLIIPPPIQTYSDIFKPKSHLTLIQRWCPSNQGTAPMSWEHIRRNFTITSNCWGLVGKQQANEDATEKSEWHPPWWSVTSAPNVMGRTEWRPPWRVAEACLDFILEDKDDLRGVE</sequence>
<protein>
    <submittedName>
        <fullName evidence="2">Uncharacterized protein</fullName>
    </submittedName>
</protein>